<protein>
    <submittedName>
        <fullName evidence="2">Porin</fullName>
    </submittedName>
</protein>
<accession>A0AAU8MPP0</accession>
<name>A0AAU8MPP0_9GAMM</name>
<dbReference type="AlphaFoldDB" id="A0AAU8MPP0"/>
<dbReference type="EMBL" id="CP159925">
    <property type="protein sequence ID" value="XCO73214.1"/>
    <property type="molecule type" value="Genomic_DNA"/>
</dbReference>
<dbReference type="InterPro" id="IPR010870">
    <property type="entry name" value="Porin_O/P"/>
</dbReference>
<feature type="chain" id="PRO_5043773185" evidence="1">
    <location>
        <begin position="26"/>
        <end position="403"/>
    </location>
</feature>
<evidence type="ECO:0000256" key="1">
    <source>
        <dbReference type="SAM" id="SignalP"/>
    </source>
</evidence>
<feature type="signal peptide" evidence="1">
    <location>
        <begin position="1"/>
        <end position="25"/>
    </location>
</feature>
<organism evidence="2">
    <name type="scientific">Lysobacter firmicutimachus</name>
    <dbReference type="NCBI Taxonomy" id="1792846"/>
    <lineage>
        <taxon>Bacteria</taxon>
        <taxon>Pseudomonadati</taxon>
        <taxon>Pseudomonadota</taxon>
        <taxon>Gammaproteobacteria</taxon>
        <taxon>Lysobacterales</taxon>
        <taxon>Lysobacteraceae</taxon>
        <taxon>Lysobacter</taxon>
    </lineage>
</organism>
<sequence>MPRSARYALALSAAALAAAAPLVQAAEPWSLENWPTKHAFADGTELSATANWAYDTVDFSGDRGYGSAATALRDSGHYRRREFGMSLKKKDVYDFTAVYDFESKLWLDVALRMETKALFGTDLGRLRVGYFKTPVSMESVAASRAGSLMELSAASQAIYQGRRTGVEWSLERPRYALSAAYFFGHDLQGDNPGTTAAGRAVWTPIKEKARVLHLGMTGSVENPHGYRDGRGAYFGPAARFRARPEAGLTGVRLVDSGTLRNTDKIVRNGLEALWIDGPWSAQAEYLHATAQRENGARDFSADGYYLTGSWVLTGESRPYNGNNIGNVKPAHRYGAVELLARYGELDLDDGGIAGGRQRDLTLGVNWYLTSHFKCQANYVRVKADKGPLSADPSMLEMRAQVQF</sequence>
<dbReference type="InterPro" id="IPR023614">
    <property type="entry name" value="Porin_dom_sf"/>
</dbReference>
<dbReference type="Pfam" id="PF07396">
    <property type="entry name" value="Porin_O_P"/>
    <property type="match status" value="1"/>
</dbReference>
<keyword evidence="1" id="KW-0732">Signal</keyword>
<proteinExistence type="predicted"/>
<dbReference type="SUPFAM" id="SSF56935">
    <property type="entry name" value="Porins"/>
    <property type="match status" value="1"/>
</dbReference>
<reference evidence="2" key="1">
    <citation type="submission" date="2024-06" db="EMBL/GenBank/DDBJ databases">
        <authorList>
            <person name="Li S."/>
        </authorList>
    </citation>
    <scope>NUCLEOTIDE SEQUENCE</scope>
    <source>
        <strain evidence="2">SR10</strain>
    </source>
</reference>
<dbReference type="RefSeq" id="WP_363796290.1">
    <property type="nucleotide sequence ID" value="NZ_CP159925.1"/>
</dbReference>
<evidence type="ECO:0000313" key="2">
    <source>
        <dbReference type="EMBL" id="XCO73214.1"/>
    </source>
</evidence>
<dbReference type="Gene3D" id="2.40.160.10">
    <property type="entry name" value="Porin"/>
    <property type="match status" value="1"/>
</dbReference>
<gene>
    <name evidence="2" type="ORF">ABU614_12470</name>
</gene>